<dbReference type="PATRIC" id="fig|1813736.3.peg.2927"/>
<protein>
    <recommendedName>
        <fullName evidence="1">non-specific serine/threonine protein kinase</fullName>
        <ecNumber evidence="1">2.7.11.1</ecNumber>
    </recommendedName>
</protein>
<proteinExistence type="predicted"/>
<evidence type="ECO:0000256" key="5">
    <source>
        <dbReference type="ARBA" id="ARBA00022840"/>
    </source>
</evidence>
<dbReference type="InterPro" id="IPR050660">
    <property type="entry name" value="NEK_Ser/Thr_kinase"/>
</dbReference>
<accession>A0A143PLR1</accession>
<feature type="domain" description="Protein kinase" evidence="6">
    <location>
        <begin position="1"/>
        <end position="175"/>
    </location>
</feature>
<dbReference type="GO" id="GO:0005524">
    <property type="term" value="F:ATP binding"/>
    <property type="evidence" value="ECO:0007669"/>
    <property type="project" value="UniProtKB-KW"/>
</dbReference>
<reference evidence="7 8" key="1">
    <citation type="journal article" date="2016" name="Genome Announc.">
        <title>First Complete Genome Sequence of a Subdivision 6 Acidobacterium Strain.</title>
        <authorList>
            <person name="Huang S."/>
            <person name="Vieira S."/>
            <person name="Bunk B."/>
            <person name="Riedel T."/>
            <person name="Sproer C."/>
            <person name="Overmann J."/>
        </authorList>
    </citation>
    <scope>NUCLEOTIDE SEQUENCE [LARGE SCALE GENOMIC DNA]</scope>
    <source>
        <strain evidence="8">DSM 100886 HEG_-6_39</strain>
    </source>
</reference>
<reference evidence="8" key="2">
    <citation type="submission" date="2016-04" db="EMBL/GenBank/DDBJ databases">
        <title>First Complete Genome Sequence of a Subdivision 6 Acidobacterium.</title>
        <authorList>
            <person name="Huang S."/>
            <person name="Vieira S."/>
            <person name="Bunk B."/>
            <person name="Riedel T."/>
            <person name="Sproeer C."/>
            <person name="Overmann J."/>
        </authorList>
    </citation>
    <scope>NUCLEOTIDE SEQUENCE [LARGE SCALE GENOMIC DNA]</scope>
    <source>
        <strain evidence="8">DSM 100886 HEG_-6_39</strain>
    </source>
</reference>
<dbReference type="Pfam" id="PF00069">
    <property type="entry name" value="Pkinase"/>
    <property type="match status" value="1"/>
</dbReference>
<dbReference type="AlphaFoldDB" id="A0A143PLR1"/>
<dbReference type="EC" id="2.7.11.1" evidence="1"/>
<dbReference type="Proteomes" id="UP000076079">
    <property type="component" value="Chromosome"/>
</dbReference>
<evidence type="ECO:0000256" key="1">
    <source>
        <dbReference type="ARBA" id="ARBA00012513"/>
    </source>
</evidence>
<evidence type="ECO:0000256" key="3">
    <source>
        <dbReference type="ARBA" id="ARBA00022741"/>
    </source>
</evidence>
<name>A0A143PLR1_LUTPR</name>
<organism evidence="7 8">
    <name type="scientific">Luteitalea pratensis</name>
    <dbReference type="NCBI Taxonomy" id="1855912"/>
    <lineage>
        <taxon>Bacteria</taxon>
        <taxon>Pseudomonadati</taxon>
        <taxon>Acidobacteriota</taxon>
        <taxon>Vicinamibacteria</taxon>
        <taxon>Vicinamibacterales</taxon>
        <taxon>Vicinamibacteraceae</taxon>
        <taxon>Luteitalea</taxon>
    </lineage>
</organism>
<keyword evidence="5" id="KW-0067">ATP-binding</keyword>
<dbReference type="InterPro" id="IPR000719">
    <property type="entry name" value="Prot_kinase_dom"/>
</dbReference>
<dbReference type="Gene3D" id="1.10.510.10">
    <property type="entry name" value="Transferase(Phosphotransferase) domain 1"/>
    <property type="match status" value="1"/>
</dbReference>
<dbReference type="PANTHER" id="PTHR43671:SF13">
    <property type="entry name" value="SERINE_THREONINE-PROTEIN KINASE NEK2"/>
    <property type="match status" value="1"/>
</dbReference>
<evidence type="ECO:0000313" key="7">
    <source>
        <dbReference type="EMBL" id="AMY09532.1"/>
    </source>
</evidence>
<dbReference type="OrthoDB" id="111294at2"/>
<dbReference type="SMART" id="SM00220">
    <property type="entry name" value="S_TKc"/>
    <property type="match status" value="1"/>
</dbReference>
<dbReference type="EMBL" id="CP015136">
    <property type="protein sequence ID" value="AMY09532.1"/>
    <property type="molecule type" value="Genomic_DNA"/>
</dbReference>
<dbReference type="SUPFAM" id="SSF56112">
    <property type="entry name" value="Protein kinase-like (PK-like)"/>
    <property type="match status" value="1"/>
</dbReference>
<evidence type="ECO:0000256" key="2">
    <source>
        <dbReference type="ARBA" id="ARBA00022679"/>
    </source>
</evidence>
<evidence type="ECO:0000313" key="8">
    <source>
        <dbReference type="Proteomes" id="UP000076079"/>
    </source>
</evidence>
<keyword evidence="4 7" id="KW-0418">Kinase</keyword>
<evidence type="ECO:0000256" key="4">
    <source>
        <dbReference type="ARBA" id="ARBA00022777"/>
    </source>
</evidence>
<evidence type="ECO:0000259" key="6">
    <source>
        <dbReference type="PROSITE" id="PS50011"/>
    </source>
</evidence>
<keyword evidence="3" id="KW-0547">Nucleotide-binding</keyword>
<dbReference type="GO" id="GO:0004674">
    <property type="term" value="F:protein serine/threonine kinase activity"/>
    <property type="evidence" value="ECO:0007669"/>
    <property type="project" value="UniProtKB-EC"/>
</dbReference>
<dbReference type="CDD" id="cd14014">
    <property type="entry name" value="STKc_PknB_like"/>
    <property type="match status" value="1"/>
</dbReference>
<gene>
    <name evidence="7" type="primary">pknB_14</name>
    <name evidence="7" type="ORF">LuPra_02751</name>
</gene>
<dbReference type="InterPro" id="IPR011009">
    <property type="entry name" value="Kinase-like_dom_sf"/>
</dbReference>
<sequence>MSHAPTPPDLVTGTVHRDLKPANIMLREDGTVKVLDFGLAKAWLDDLASPLPPVTALGDTPAMTTPPIATEVGVLVGTAAYMSPEQARGGVVDKGSDIWAFGCVLYEMLTGMRAFGGETTSDVLAKVIEREPDWSVLPASTPPRMRELLRRCLKKDPKMRLQAIGDARIQIEELISGGTEEIATGVEAPTAYRRWRVHAAWASVLLAAVVTAIWLSARTVAENLPAPNAVPVIVLMDSPLPGRVYDLRTLAEGGTNADDVTDVLRDLRVAIRKENTSAAWHREEQVVKENPDLIVAHLSCLLDARVGDGQPAISEPVRIWPKTGSSSFSPMWRRASRALDLSCIHVQCSRRMAAKNSGSRRRSRGCRCSKIACTPSWCRAVRRKRRFVIPRLRNCSARESHKFLVGGRRERRTEGSTIRARRHAAPVVLVGWQGDDGMVYRLSDQSGLPASEALALGPPRGVKPPPRR</sequence>
<dbReference type="PROSITE" id="PS50011">
    <property type="entry name" value="PROTEIN_KINASE_DOM"/>
    <property type="match status" value="1"/>
</dbReference>
<dbReference type="STRING" id="1855912.LuPra_02751"/>
<dbReference type="RefSeq" id="WP_110171272.1">
    <property type="nucleotide sequence ID" value="NZ_CP015136.1"/>
</dbReference>
<dbReference type="KEGG" id="abac:LuPra_02751"/>
<keyword evidence="2 7" id="KW-0808">Transferase</keyword>
<keyword evidence="8" id="KW-1185">Reference proteome</keyword>
<dbReference type="PANTHER" id="PTHR43671">
    <property type="entry name" value="SERINE/THREONINE-PROTEIN KINASE NEK"/>
    <property type="match status" value="1"/>
</dbReference>